<name>A0ABW8RMX2_9BACI</name>
<reference evidence="1 2" key="1">
    <citation type="submission" date="2024-11" db="EMBL/GenBank/DDBJ databases">
        <authorList>
            <person name="Lucas J.A."/>
        </authorList>
    </citation>
    <scope>NUCLEOTIDE SEQUENCE [LARGE SCALE GENOMIC DNA]</scope>
    <source>
        <strain evidence="1 2">Z 5.4</strain>
    </source>
</reference>
<evidence type="ECO:0000313" key="1">
    <source>
        <dbReference type="EMBL" id="MFK9093486.1"/>
    </source>
</evidence>
<keyword evidence="2" id="KW-1185">Reference proteome</keyword>
<accession>A0ABW8RMX2</accession>
<proteinExistence type="predicted"/>
<gene>
    <name evidence="1" type="ORF">ACJEBI_18635</name>
</gene>
<evidence type="ECO:0000313" key="2">
    <source>
        <dbReference type="Proteomes" id="UP001623041"/>
    </source>
</evidence>
<dbReference type="EMBL" id="JBJHQH010000015">
    <property type="protein sequence ID" value="MFK9093486.1"/>
    <property type="molecule type" value="Genomic_DNA"/>
</dbReference>
<sequence length="105" mass="12168">MSSFDVRELASAIMNVNDHATNSFIQQIRRRISILERPLVTATGQGKSYIYANFNPKYAQYALTILRTYYNFCLPFGKGDKRQTPAQRMGLTDKVFDMKDIIYMK</sequence>
<dbReference type="Proteomes" id="UP001623041">
    <property type="component" value="Unassembled WGS sequence"/>
</dbReference>
<organism evidence="1 2">
    <name type="scientific">Bacillus salipaludis</name>
    <dbReference type="NCBI Taxonomy" id="2547811"/>
    <lineage>
        <taxon>Bacteria</taxon>
        <taxon>Bacillati</taxon>
        <taxon>Bacillota</taxon>
        <taxon>Bacilli</taxon>
        <taxon>Bacillales</taxon>
        <taxon>Bacillaceae</taxon>
        <taxon>Bacillus</taxon>
    </lineage>
</organism>
<protein>
    <submittedName>
        <fullName evidence="1">Uncharacterized protein</fullName>
    </submittedName>
</protein>
<comment type="caution">
    <text evidence="1">The sequence shown here is derived from an EMBL/GenBank/DDBJ whole genome shotgun (WGS) entry which is preliminary data.</text>
</comment>
<dbReference type="RefSeq" id="WP_406581999.1">
    <property type="nucleotide sequence ID" value="NZ_JBJHQH010000015.1"/>
</dbReference>